<evidence type="ECO:0008006" key="4">
    <source>
        <dbReference type="Google" id="ProtNLM"/>
    </source>
</evidence>
<keyword evidence="1" id="KW-1133">Transmembrane helix</keyword>
<dbReference type="InParanoid" id="A0A259TZF1"/>
<accession>A0A259TZF1</accession>
<evidence type="ECO:0000256" key="1">
    <source>
        <dbReference type="SAM" id="Phobius"/>
    </source>
</evidence>
<proteinExistence type="predicted"/>
<feature type="transmembrane region" description="Helical" evidence="1">
    <location>
        <begin position="47"/>
        <end position="66"/>
    </location>
</feature>
<keyword evidence="1" id="KW-0812">Transmembrane</keyword>
<protein>
    <recommendedName>
        <fullName evidence="4">TPM domain-containing protein</fullName>
    </recommendedName>
</protein>
<dbReference type="OrthoDB" id="9786161at2"/>
<dbReference type="PANTHER" id="PTHR30373:SF8">
    <property type="entry name" value="BLL7265 PROTEIN"/>
    <property type="match status" value="1"/>
</dbReference>
<name>A0A259TZF1_9BACT</name>
<reference evidence="2 3" key="1">
    <citation type="submission" date="2016-11" db="EMBL/GenBank/DDBJ databases">
        <title>Study of marine rhodopsin-containing bacteria.</title>
        <authorList>
            <person name="Yoshizawa S."/>
            <person name="Kumagai Y."/>
            <person name="Kogure K."/>
        </authorList>
    </citation>
    <scope>NUCLEOTIDE SEQUENCE [LARGE SCALE GENOMIC DNA]</scope>
    <source>
        <strain evidence="2 3">SG-29</strain>
    </source>
</reference>
<dbReference type="EMBL" id="MQWB01000001">
    <property type="protein sequence ID" value="OZC03132.1"/>
    <property type="molecule type" value="Genomic_DNA"/>
</dbReference>
<sequence length="219" mass="24124">MADSLFTADEHQRIADAVAEAERQTAGEIVPYVVARSGQYDVATWKAASGGALLAALFALAFAYFYDGWGLGWLYTGWAMVLVMTLGGTLGALLALIEPVRRWLAGSDRMAQQVHRRASMAFLDEEVFDTRDRTGILLFVSLMEHRIEVLGDTGINAKVEPEDWVEVVALMRDGIRSGDLAGGMVRGIGKCGELLHRRGVEIREDDTDELHDGVRVREE</sequence>
<dbReference type="RefSeq" id="WP_094548164.1">
    <property type="nucleotide sequence ID" value="NZ_MQWB01000001.1"/>
</dbReference>
<feature type="transmembrane region" description="Helical" evidence="1">
    <location>
        <begin position="72"/>
        <end position="97"/>
    </location>
</feature>
<comment type="caution">
    <text evidence="2">The sequence shown here is derived from an EMBL/GenBank/DDBJ whole genome shotgun (WGS) entry which is preliminary data.</text>
</comment>
<dbReference type="PANTHER" id="PTHR30373">
    <property type="entry name" value="UPF0603 PROTEIN YGCG"/>
    <property type="match status" value="1"/>
</dbReference>
<organism evidence="2 3">
    <name type="scientific">Rubricoccus marinus</name>
    <dbReference type="NCBI Taxonomy" id="716817"/>
    <lineage>
        <taxon>Bacteria</taxon>
        <taxon>Pseudomonadati</taxon>
        <taxon>Rhodothermota</taxon>
        <taxon>Rhodothermia</taxon>
        <taxon>Rhodothermales</taxon>
        <taxon>Rubricoccaceae</taxon>
        <taxon>Rubricoccus</taxon>
    </lineage>
</organism>
<keyword evidence="3" id="KW-1185">Reference proteome</keyword>
<gene>
    <name evidence="2" type="ORF">BSZ36_09195</name>
</gene>
<dbReference type="Proteomes" id="UP000216446">
    <property type="component" value="Unassembled WGS sequence"/>
</dbReference>
<evidence type="ECO:0000313" key="2">
    <source>
        <dbReference type="EMBL" id="OZC03132.1"/>
    </source>
</evidence>
<dbReference type="AlphaFoldDB" id="A0A259TZF1"/>
<keyword evidence="1" id="KW-0472">Membrane</keyword>
<evidence type="ECO:0000313" key="3">
    <source>
        <dbReference type="Proteomes" id="UP000216446"/>
    </source>
</evidence>
<dbReference type="Gene3D" id="3.10.310.50">
    <property type="match status" value="1"/>
</dbReference>